<feature type="compositionally biased region" description="Basic and acidic residues" evidence="1">
    <location>
        <begin position="455"/>
        <end position="495"/>
    </location>
</feature>
<dbReference type="Pfam" id="PF10846">
    <property type="entry name" value="DUF2722"/>
    <property type="match status" value="1"/>
</dbReference>
<dbReference type="STRING" id="1245745.A0A0A2VC21"/>
<evidence type="ECO:0000313" key="3">
    <source>
        <dbReference type="Proteomes" id="UP000030106"/>
    </source>
</evidence>
<dbReference type="AlphaFoldDB" id="A0A0A2VC21"/>
<dbReference type="EMBL" id="ANFO01000978">
    <property type="protein sequence ID" value="KGQ05073.1"/>
    <property type="molecule type" value="Genomic_DNA"/>
</dbReference>
<feature type="compositionally biased region" description="Basic and acidic residues" evidence="1">
    <location>
        <begin position="163"/>
        <end position="186"/>
    </location>
</feature>
<feature type="region of interest" description="Disordered" evidence="1">
    <location>
        <begin position="1"/>
        <end position="186"/>
    </location>
</feature>
<dbReference type="Proteomes" id="UP000030106">
    <property type="component" value="Unassembled WGS sequence"/>
</dbReference>
<accession>A0A0A2VC21</accession>
<dbReference type="HOGENOM" id="CLU_026929_0_0_1"/>
<organism evidence="2 3">
    <name type="scientific">Beauveria bassiana D1-5</name>
    <dbReference type="NCBI Taxonomy" id="1245745"/>
    <lineage>
        <taxon>Eukaryota</taxon>
        <taxon>Fungi</taxon>
        <taxon>Dikarya</taxon>
        <taxon>Ascomycota</taxon>
        <taxon>Pezizomycotina</taxon>
        <taxon>Sordariomycetes</taxon>
        <taxon>Hypocreomycetidae</taxon>
        <taxon>Hypocreales</taxon>
        <taxon>Cordycipitaceae</taxon>
        <taxon>Beauveria</taxon>
    </lineage>
</organism>
<feature type="compositionally biased region" description="Pro residues" evidence="1">
    <location>
        <begin position="72"/>
        <end position="121"/>
    </location>
</feature>
<comment type="caution">
    <text evidence="2">The sequence shown here is derived from an EMBL/GenBank/DDBJ whole genome shotgun (WGS) entry which is preliminary data.</text>
</comment>
<evidence type="ECO:0000256" key="1">
    <source>
        <dbReference type="SAM" id="MobiDB-lite"/>
    </source>
</evidence>
<sequence length="504" mass="54784">MLTLQNQPTPAYGYRPTHDLPTPPPAIYSPVLTSSLTAFPPSCREPPEPRIMSVPHRGLPPPPAMSLTPQQAPAPHPPVQPPSHQPPPPVHHSQQPPMPPQSHPPPHPPPHPATHPAPHPAPLHHHRDSWAATSAPPPPTSLPPPPHHWSTSDESMRFWLQARTEEERTRQEQEKTRQEGLRLEQRKIESDMLNSSLNGGIPPPMIPLVFTGMASGGVLPQAALDWAQQYMASQSQYHQLPAPPRPISPESHREAAAQSSASYHPPNLPPPVQGGTYAAYATSPTRPRGSTVSGQMTRPAAGSTISSAGSNTPQSAGLQPSTSTLGPFPPHQSGAGQSSQQDSQLFFHHWQPPVTQPGQSSGASNRPSSPAGESHKKRKAGADSSHHSRTSSTQRPRSPPPLSQRDFGGAPARRLHKRHKSDVSWYHGPRHGMGSSHDSAHRARTPAQDNSSTSSKDRELAEGSRRDSQPETYSRPRHEDEGQSRDRQREREREPTTGPGERTA</sequence>
<feature type="compositionally biased region" description="Low complexity" evidence="1">
    <location>
        <begin position="332"/>
        <end position="344"/>
    </location>
</feature>
<feature type="compositionally biased region" description="Pro residues" evidence="1">
    <location>
        <begin position="135"/>
        <end position="147"/>
    </location>
</feature>
<feature type="compositionally biased region" description="Polar residues" evidence="1">
    <location>
        <begin position="356"/>
        <end position="368"/>
    </location>
</feature>
<gene>
    <name evidence="2" type="ORF">BBAD15_g9670</name>
</gene>
<proteinExistence type="predicted"/>
<dbReference type="OrthoDB" id="20105at2759"/>
<feature type="region of interest" description="Disordered" evidence="1">
    <location>
        <begin position="235"/>
        <end position="504"/>
    </location>
</feature>
<protein>
    <submittedName>
        <fullName evidence="2">Uncharacterized protein</fullName>
    </submittedName>
</protein>
<name>A0A0A2VC21_BEABA</name>
<dbReference type="InterPro" id="IPR021216">
    <property type="entry name" value="DUF2722"/>
</dbReference>
<feature type="compositionally biased region" description="Polar residues" evidence="1">
    <location>
        <begin position="303"/>
        <end position="325"/>
    </location>
</feature>
<evidence type="ECO:0000313" key="2">
    <source>
        <dbReference type="EMBL" id="KGQ05073.1"/>
    </source>
</evidence>
<dbReference type="eggNOG" id="ENOG502QSBU">
    <property type="taxonomic scope" value="Eukaryota"/>
</dbReference>
<feature type="compositionally biased region" description="Polar residues" evidence="1">
    <location>
        <begin position="282"/>
        <end position="296"/>
    </location>
</feature>
<reference evidence="2 3" key="1">
    <citation type="submission" date="2012-10" db="EMBL/GenBank/DDBJ databases">
        <title>Genome sequencing and analysis of entomopathogenic fungi Beauveria bassiana D1-5.</title>
        <authorList>
            <person name="Li Q."/>
            <person name="Wang L."/>
            <person name="Zhang Z."/>
            <person name="Wang Q."/>
            <person name="Ren J."/>
            <person name="Wang M."/>
            <person name="Xu W."/>
            <person name="Wang J."/>
            <person name="Lu Y."/>
            <person name="Du Q."/>
            <person name="Sun Z."/>
        </authorList>
    </citation>
    <scope>NUCLEOTIDE SEQUENCE [LARGE SCALE GENOMIC DNA]</scope>
    <source>
        <strain evidence="2 3">D1-5</strain>
    </source>
</reference>